<keyword evidence="10" id="KW-0966">Cell projection</keyword>
<evidence type="ECO:0000259" key="8">
    <source>
        <dbReference type="Pfam" id="PF07559"/>
    </source>
</evidence>
<dbReference type="Pfam" id="PF06429">
    <property type="entry name" value="Flg_bbr_C"/>
    <property type="match status" value="1"/>
</dbReference>
<dbReference type="InterPro" id="IPR011491">
    <property type="entry name" value="FlgE_D2"/>
</dbReference>
<comment type="function">
    <text evidence="5">A flexible structure which links the flagellar filament to the drive apparatus in the basal body.</text>
</comment>
<reference evidence="10" key="1">
    <citation type="submission" date="2019-07" db="EMBL/GenBank/DDBJ databases">
        <title>FDA dAtabase for Regulatory Grade micrObial Sequences (FDA-ARGOS): Supporting development and validation of Infectious Disease Dx tests.</title>
        <authorList>
            <person name="Bachman M."/>
            <person name="Young C."/>
            <person name="Tallon L."/>
            <person name="Sadzewicz L."/>
            <person name="Vavikolanu K."/>
            <person name="Mehta A."/>
            <person name="Aluvathingal J."/>
            <person name="Nadendla S."/>
            <person name="Nandy P."/>
            <person name="Geyer C."/>
            <person name="Yan Y."/>
            <person name="Sichtig H."/>
        </authorList>
    </citation>
    <scope>NUCLEOTIDE SEQUENCE</scope>
    <source>
        <strain evidence="10">FDAARGOS_618</strain>
    </source>
</reference>
<dbReference type="InterPro" id="IPR001444">
    <property type="entry name" value="Flag_bb_rod_N"/>
</dbReference>
<proteinExistence type="inferred from homology"/>
<dbReference type="InterPro" id="IPR037058">
    <property type="entry name" value="Falgellar_hook_FlgE_sf"/>
</dbReference>
<dbReference type="InterPro" id="IPR037925">
    <property type="entry name" value="FlgE/F/G-like"/>
</dbReference>
<dbReference type="Pfam" id="PF07559">
    <property type="entry name" value="FlgE_D2"/>
    <property type="match status" value="1"/>
</dbReference>
<dbReference type="EMBL" id="JABRWM010000006">
    <property type="protein sequence ID" value="NRF23228.1"/>
    <property type="molecule type" value="Genomic_DNA"/>
</dbReference>
<gene>
    <name evidence="10" type="ORF">FOB26_29680</name>
</gene>
<evidence type="ECO:0000256" key="4">
    <source>
        <dbReference type="ARBA" id="ARBA00023143"/>
    </source>
</evidence>
<protein>
    <recommendedName>
        <fullName evidence="3 5">Flagellar hook protein FlgE</fullName>
    </recommendedName>
</protein>
<dbReference type="RefSeq" id="WP_172874310.1">
    <property type="nucleotide sequence ID" value="NZ_JABRWL010000006.1"/>
</dbReference>
<dbReference type="Pfam" id="PF22692">
    <property type="entry name" value="LlgE_F_G_D1"/>
    <property type="match status" value="1"/>
</dbReference>
<feature type="domain" description="Flagellar basal body rod protein N-terminal" evidence="6">
    <location>
        <begin position="7"/>
        <end position="37"/>
    </location>
</feature>
<feature type="domain" description="Flagellar basal-body/hook protein C-terminal" evidence="7">
    <location>
        <begin position="642"/>
        <end position="685"/>
    </location>
</feature>
<sequence>MSLFGTMKTGISGMNAQANRLGTVGDNIANAGTTGYKRASTSFSSMVFPSSQGSYSSGGVSSSVRYAISEQGGLSYTTSKTDLSIQGAGFFIVEDAVGTPYLTRAGSFKQDNEGYLVNAAGYKVLGYPYQAGAEPTVVVNGFDGLSPVQFDGGSLMVTPSTKGVLNVNLPADADPVGTGLAGLPPSQNTPNSGYSFHTINIDETGRSDIYFTKIDDNTWEVTAYVNYTGASSGFPYDLDSGDIVMATTTLTFDPSTGAIIGGNPKLYPDPNDPYYLDFSKLSQQGSGSGASQGMNIQINMPSDAPAINSGAGDVPASANLVGSDYLVKQTLSGYAGFAGNVQLDVYYTKLSADTWEVSIYDRAKATAGGFPYGPAGDPPLAKQLLTFDSATGVMTSSGLVNVTLPSNDVWPIDFGGSVSIPDLSPGWEDGVQVSLNLPATAPTVTPYVLGATPADNSALSQYSQKSSVVAYDYSGKSVLLDVYYTKGADNFWEVTVFNQADAANGGFPYSSAPLATDLLEFDPATRRLVENPTIVIDVPNGATMTLDMSGTTDFATAFSVNAANVNGSSASASTGFVISDDGIVSARYGDGTLRPLFQIALADVPSPDNLIPVNGNAYLQSNASGVVTISYPNSGNMGSIVSGALENSNVDIATELTEMIESQRVYTANSKVFQTSSELLDVLIGLKR</sequence>
<keyword evidence="10" id="KW-0969">Cilium</keyword>
<dbReference type="InterPro" id="IPR010930">
    <property type="entry name" value="Flg_bb/hook_C_dom"/>
</dbReference>
<keyword evidence="10" id="KW-0282">Flagellum</keyword>
<keyword evidence="4 5" id="KW-0975">Bacterial flagellum</keyword>
<dbReference type="Pfam" id="PF00460">
    <property type="entry name" value="Flg_bb_rod"/>
    <property type="match status" value="1"/>
</dbReference>
<dbReference type="InterPro" id="IPR053967">
    <property type="entry name" value="LlgE_F_G-like_D1"/>
</dbReference>
<evidence type="ECO:0000259" key="9">
    <source>
        <dbReference type="Pfam" id="PF22692"/>
    </source>
</evidence>
<evidence type="ECO:0000256" key="2">
    <source>
        <dbReference type="ARBA" id="ARBA00009677"/>
    </source>
</evidence>
<dbReference type="SUPFAM" id="SSF117143">
    <property type="entry name" value="Flagellar hook protein flgE"/>
    <property type="match status" value="3"/>
</dbReference>
<evidence type="ECO:0000259" key="7">
    <source>
        <dbReference type="Pfam" id="PF06429"/>
    </source>
</evidence>
<dbReference type="Proteomes" id="UP001155820">
    <property type="component" value="Unassembled WGS sequence"/>
</dbReference>
<dbReference type="GO" id="GO:0005829">
    <property type="term" value="C:cytosol"/>
    <property type="evidence" value="ECO:0007669"/>
    <property type="project" value="TreeGrafter"/>
</dbReference>
<name>A0AA44J275_9HYPH</name>
<dbReference type="NCBIfam" id="TIGR03506">
    <property type="entry name" value="FlgEFG_subfam"/>
    <property type="match status" value="2"/>
</dbReference>
<evidence type="ECO:0000256" key="3">
    <source>
        <dbReference type="ARBA" id="ARBA00019015"/>
    </source>
</evidence>
<feature type="domain" description="Flagellar hook protein FlgE/F/G-like D1" evidence="9">
    <location>
        <begin position="85"/>
        <end position="147"/>
    </location>
</feature>
<dbReference type="InterPro" id="IPR020013">
    <property type="entry name" value="Flagellar_FlgE/F/G"/>
</dbReference>
<feature type="domain" description="Flagellar hook protein FlgE D2" evidence="8">
    <location>
        <begin position="436"/>
        <end position="567"/>
    </location>
</feature>
<evidence type="ECO:0000256" key="1">
    <source>
        <dbReference type="ARBA" id="ARBA00004117"/>
    </source>
</evidence>
<comment type="caution">
    <text evidence="10">The sequence shown here is derived from an EMBL/GenBank/DDBJ whole genome shotgun (WGS) entry which is preliminary data.</text>
</comment>
<evidence type="ECO:0000313" key="11">
    <source>
        <dbReference type="Proteomes" id="UP001155820"/>
    </source>
</evidence>
<evidence type="ECO:0000256" key="5">
    <source>
        <dbReference type="RuleBase" id="RU362116"/>
    </source>
</evidence>
<evidence type="ECO:0000313" key="10">
    <source>
        <dbReference type="EMBL" id="NRF23228.1"/>
    </source>
</evidence>
<dbReference type="AlphaFoldDB" id="A0AA44J275"/>
<dbReference type="GO" id="GO:0009425">
    <property type="term" value="C:bacterial-type flagellum basal body"/>
    <property type="evidence" value="ECO:0007669"/>
    <property type="project" value="UniProtKB-SubCell"/>
</dbReference>
<keyword evidence="11" id="KW-1185">Reference proteome</keyword>
<dbReference type="Gene3D" id="2.60.98.20">
    <property type="entry name" value="Flagellar hook protein FlgE"/>
    <property type="match status" value="3"/>
</dbReference>
<organism evidence="10 11">
    <name type="scientific">Agrobacterium pusense</name>
    <dbReference type="NCBI Taxonomy" id="648995"/>
    <lineage>
        <taxon>Bacteria</taxon>
        <taxon>Pseudomonadati</taxon>
        <taxon>Pseudomonadota</taxon>
        <taxon>Alphaproteobacteria</taxon>
        <taxon>Hyphomicrobiales</taxon>
        <taxon>Rhizobiaceae</taxon>
        <taxon>Rhizobium/Agrobacterium group</taxon>
        <taxon>Agrobacterium</taxon>
    </lineage>
</organism>
<dbReference type="PANTHER" id="PTHR30435:SF1">
    <property type="entry name" value="FLAGELLAR HOOK PROTEIN FLGE"/>
    <property type="match status" value="1"/>
</dbReference>
<evidence type="ECO:0000259" key="6">
    <source>
        <dbReference type="Pfam" id="PF00460"/>
    </source>
</evidence>
<dbReference type="GO" id="GO:0071978">
    <property type="term" value="P:bacterial-type flagellum-dependent swarming motility"/>
    <property type="evidence" value="ECO:0007669"/>
    <property type="project" value="TreeGrafter"/>
</dbReference>
<comment type="similarity">
    <text evidence="2 5">Belongs to the flagella basal body rod proteins family.</text>
</comment>
<comment type="subcellular location">
    <subcellularLocation>
        <location evidence="1 5">Bacterial flagellum basal body</location>
    </subcellularLocation>
</comment>
<dbReference type="PANTHER" id="PTHR30435">
    <property type="entry name" value="FLAGELLAR PROTEIN"/>
    <property type="match status" value="1"/>
</dbReference>
<dbReference type="GO" id="GO:0009424">
    <property type="term" value="C:bacterial-type flagellum hook"/>
    <property type="evidence" value="ECO:0007669"/>
    <property type="project" value="TreeGrafter"/>
</dbReference>
<accession>A0AA44J275</accession>